<evidence type="ECO:0000256" key="6">
    <source>
        <dbReference type="ARBA" id="ARBA00032319"/>
    </source>
</evidence>
<keyword evidence="5" id="KW-0539">Nucleus</keyword>
<evidence type="ECO:0000256" key="4">
    <source>
        <dbReference type="ARBA" id="ARBA00022694"/>
    </source>
</evidence>
<comment type="subcellular location">
    <subcellularLocation>
        <location evidence="1">Nucleus</location>
    </subcellularLocation>
</comment>
<dbReference type="GO" id="GO:0005634">
    <property type="term" value="C:nucleus"/>
    <property type="evidence" value="ECO:0007669"/>
    <property type="project" value="UniProtKB-SubCell"/>
</dbReference>
<comment type="caution">
    <text evidence="7">The sequence shown here is derived from an EMBL/GenBank/DDBJ whole genome shotgun (WGS) entry which is preliminary data.</text>
</comment>
<evidence type="ECO:0000256" key="1">
    <source>
        <dbReference type="ARBA" id="ARBA00004123"/>
    </source>
</evidence>
<sequence>MADGGTDYDNNGAERNCTLGLARRDAPVVLDVSGRLFTTKLAPPFKLATGRDYIHVKSLIGSPFGAEFALGEKGRLERVEPEKAREAELARDWAVLFADARSNANIDYQPKPDVVTHDTVNDLKRKGVSGDEIVASIIESSTTFQEKTAFSQAKYIKKKMKKHNPRVVLRRATALAVAEAQHLNANSSASNGSFVPPAAVSRALRYDALALMLHHGGAVAGAEVLVLDGSRGLLTAAVAERVGGAGNGSVVALPDDFRYTTGTRGPASAFHQVDLDDDVRNSVRYTTPCDLAEALGKTVPESMRKQETDKIWAEKDAPPPRATQEGLRSILRDRGGFGSLLATSGRMSPASTLRELLPLLAPGASFIIHSPYLSAVSEACAWMHENRLAVNLSVFDTFLREHQALPNRSHPHMNATPSQSGGYFVSGVKCNSTTNR</sequence>
<dbReference type="AlphaFoldDB" id="A0A830HCW6"/>
<dbReference type="InterPro" id="IPR017423">
    <property type="entry name" value="TRM6"/>
</dbReference>
<evidence type="ECO:0000313" key="7">
    <source>
        <dbReference type="EMBL" id="GHP02927.1"/>
    </source>
</evidence>
<proteinExistence type="inferred from homology"/>
<comment type="similarity">
    <text evidence="2">Belongs to the TRM6/GCD10 family.</text>
</comment>
<dbReference type="OrthoDB" id="10254665at2759"/>
<accession>A0A830HCW6</accession>
<dbReference type="PANTHER" id="PTHR12945">
    <property type="entry name" value="TRANSLATION INITIATION FACTOR EIF3-RELATED"/>
    <property type="match status" value="1"/>
</dbReference>
<organism evidence="7 8">
    <name type="scientific">Pycnococcus provasolii</name>
    <dbReference type="NCBI Taxonomy" id="41880"/>
    <lineage>
        <taxon>Eukaryota</taxon>
        <taxon>Viridiplantae</taxon>
        <taxon>Chlorophyta</taxon>
        <taxon>Pseudoscourfieldiophyceae</taxon>
        <taxon>Pseudoscourfieldiales</taxon>
        <taxon>Pycnococcaceae</taxon>
        <taxon>Pycnococcus</taxon>
    </lineage>
</organism>
<evidence type="ECO:0000256" key="3">
    <source>
        <dbReference type="ARBA" id="ARBA00021704"/>
    </source>
</evidence>
<dbReference type="EMBL" id="BNJQ01000004">
    <property type="protein sequence ID" value="GHP02927.1"/>
    <property type="molecule type" value="Genomic_DNA"/>
</dbReference>
<keyword evidence="8" id="KW-1185">Reference proteome</keyword>
<dbReference type="Pfam" id="PF04189">
    <property type="entry name" value="Gcd10p"/>
    <property type="match status" value="1"/>
</dbReference>
<keyword evidence="4" id="KW-0819">tRNA processing</keyword>
<reference evidence="7" key="1">
    <citation type="submission" date="2020-10" db="EMBL/GenBank/DDBJ databases">
        <title>Unveiling of a novel bifunctional photoreceptor, Dualchrome1, isolated from a cosmopolitan green alga.</title>
        <authorList>
            <person name="Suzuki S."/>
            <person name="Kawachi M."/>
        </authorList>
    </citation>
    <scope>NUCLEOTIDE SEQUENCE</scope>
    <source>
        <strain evidence="7">NIES 2893</strain>
    </source>
</reference>
<dbReference type="GO" id="GO:0031515">
    <property type="term" value="C:tRNA (m1A) methyltransferase complex"/>
    <property type="evidence" value="ECO:0007669"/>
    <property type="project" value="InterPro"/>
</dbReference>
<protein>
    <recommendedName>
        <fullName evidence="3">tRNA (adenine(58)-N(1))-methyltransferase non-catalytic subunit TRM6</fullName>
    </recommendedName>
    <alternativeName>
        <fullName evidence="6">tRNA(m1A58)-methyltransferase subunit TRM6</fullName>
    </alternativeName>
</protein>
<evidence type="ECO:0000256" key="2">
    <source>
        <dbReference type="ARBA" id="ARBA00008320"/>
    </source>
</evidence>
<evidence type="ECO:0000256" key="5">
    <source>
        <dbReference type="ARBA" id="ARBA00023242"/>
    </source>
</evidence>
<dbReference type="Proteomes" id="UP000660262">
    <property type="component" value="Unassembled WGS sequence"/>
</dbReference>
<dbReference type="PANTHER" id="PTHR12945:SF0">
    <property type="entry name" value="TRNA (ADENINE(58)-N(1))-METHYLTRANSFERASE NON-CATALYTIC SUBUNIT TRM6"/>
    <property type="match status" value="1"/>
</dbReference>
<evidence type="ECO:0000313" key="8">
    <source>
        <dbReference type="Proteomes" id="UP000660262"/>
    </source>
</evidence>
<dbReference type="GO" id="GO:0030488">
    <property type="term" value="P:tRNA methylation"/>
    <property type="evidence" value="ECO:0007669"/>
    <property type="project" value="InterPro"/>
</dbReference>
<gene>
    <name evidence="7" type="ORF">PPROV_000168200</name>
</gene>
<name>A0A830HCW6_9CHLO</name>